<name>A0A0G2Y527_MIMIV</name>
<dbReference type="InterPro" id="IPR011333">
    <property type="entry name" value="SKP1/BTB/POZ_sf"/>
</dbReference>
<comment type="similarity">
    <text evidence="1">Belongs to the mimivirus BTB/WD family.</text>
</comment>
<dbReference type="Pfam" id="PF00651">
    <property type="entry name" value="BTB"/>
    <property type="match status" value="1"/>
</dbReference>
<feature type="domain" description="BTB" evidence="2">
    <location>
        <begin position="21"/>
        <end position="83"/>
    </location>
</feature>
<dbReference type="InterPro" id="IPR000210">
    <property type="entry name" value="BTB/POZ_dom"/>
</dbReference>
<accession>A0A0G2Y527</accession>
<organismHost>
    <name type="scientific">Acanthamoeba polyphaga</name>
    <name type="common">Amoeba</name>
    <dbReference type="NCBI Taxonomy" id="5757"/>
</organismHost>
<evidence type="ECO:0000313" key="4">
    <source>
        <dbReference type="Proteomes" id="UP000241474"/>
    </source>
</evidence>
<reference evidence="3 4" key="1">
    <citation type="submission" date="2014-10" db="EMBL/GenBank/DDBJ databases">
        <title>Pan-genome analysis of Brazilian lineage A amoebal mimiviruses.</title>
        <authorList>
            <person name="Assis F.L."/>
            <person name="Abrahao J.S."/>
            <person name="Kroon E.G."/>
            <person name="Dornas F.P."/>
            <person name="Andrade K.R."/>
            <person name="Borato P.V.M."/>
            <person name="Pilotto M.R."/>
            <person name="Benamar S."/>
            <person name="LaScola B."/>
            <person name="Colson P."/>
        </authorList>
    </citation>
    <scope>NUCLEOTIDE SEQUENCE [LARGE SCALE GENOMIC DNA]</scope>
    <source>
        <strain evidence="3 4">Oyster</strain>
    </source>
</reference>
<evidence type="ECO:0000313" key="3">
    <source>
        <dbReference type="EMBL" id="AKI79629.1"/>
    </source>
</evidence>
<dbReference type="Gene3D" id="3.30.710.10">
    <property type="entry name" value="Potassium Channel Kv1.1, Chain A"/>
    <property type="match status" value="1"/>
</dbReference>
<proteinExistence type="inferred from homology"/>
<dbReference type="SUPFAM" id="SSF54695">
    <property type="entry name" value="POZ domain"/>
    <property type="match status" value="1"/>
</dbReference>
<dbReference type="CDD" id="cd18186">
    <property type="entry name" value="BTB_POZ_ZBTB_KLHL-like"/>
    <property type="match status" value="1"/>
</dbReference>
<organism evidence="3 4">
    <name type="scientific">Acanthamoeba polyphaga mimivirus</name>
    <name type="common">APMV</name>
    <dbReference type="NCBI Taxonomy" id="212035"/>
    <lineage>
        <taxon>Viruses</taxon>
        <taxon>Varidnaviria</taxon>
        <taxon>Bamfordvirae</taxon>
        <taxon>Nucleocytoviricota</taxon>
        <taxon>Megaviricetes</taxon>
        <taxon>Imitervirales</taxon>
        <taxon>Mimiviridae</taxon>
        <taxon>Megamimivirinae</taxon>
        <taxon>Mimivirus</taxon>
        <taxon>Mimivirus bradfordmassiliense</taxon>
    </lineage>
</organism>
<evidence type="ECO:0000256" key="1">
    <source>
        <dbReference type="ARBA" id="ARBA00006497"/>
    </source>
</evidence>
<dbReference type="PROSITE" id="PS50097">
    <property type="entry name" value="BTB"/>
    <property type="match status" value="1"/>
</dbReference>
<dbReference type="Proteomes" id="UP000241474">
    <property type="component" value="Segment"/>
</dbReference>
<dbReference type="EMBL" id="KM982401">
    <property type="protein sequence ID" value="AKI79629.1"/>
    <property type="molecule type" value="Genomic_DNA"/>
</dbReference>
<sequence>MNSQNYSINNFKQMFDNDILSDVKLILKDGKKELSLNLHKIVLYTHCKFFQAMFVGFEESTKKEIILNVQNVDICRDIIKEFYGFESPSVTRYQNWKCRLEYHICCNYFLIDNKFPDIVNINKSCFDDLLNLIDKINYNDVTIRLLAKNLPSNYDLSKLPLELVKKMRNKSCYSGFVFFGNEKHLCIADENFDNIRKFQYGIDLGNDYCYMPNSNKIVRVVSNYVANFSLQSESFECYKIRTKKFNKKFDKKYKIKSSDSFEKPIYNSLRNEIIIIHRKKKYSIICVLDAKKFDLVRTICKFKKSKEKLCHMALSYDCNKLVFVLTIINEVNNKNTEIYVKYLDTGVQERIYKTNRIVNDLKFLNNDIIVFYNNKNNSGHLKTYDISKHKKLPGLTTFPITHISICQEKYVIIVTNMYTHIMVSKKFSGIKYFENCKVVCSPSGKIVSYGNSKNFLTSIDDYENYKTLDSLEINSILPVNVKYDIHDKLNDYIDSLKKIEEENI</sequence>
<dbReference type="SUPFAM" id="SSF82171">
    <property type="entry name" value="DPP6 N-terminal domain-like"/>
    <property type="match status" value="1"/>
</dbReference>
<protein>
    <submittedName>
        <fullName evidence="3">Putative BTB/POZ domain-containing protein</fullName>
    </submittedName>
</protein>
<evidence type="ECO:0000259" key="2">
    <source>
        <dbReference type="PROSITE" id="PS50097"/>
    </source>
</evidence>